<proteinExistence type="predicted"/>
<feature type="transmembrane region" description="Helical" evidence="1">
    <location>
        <begin position="12"/>
        <end position="32"/>
    </location>
</feature>
<dbReference type="InterPro" id="IPR015402">
    <property type="entry name" value="DUF1980"/>
</dbReference>
<evidence type="ECO:0000256" key="1">
    <source>
        <dbReference type="SAM" id="Phobius"/>
    </source>
</evidence>
<keyword evidence="1" id="KW-0812">Transmembrane</keyword>
<dbReference type="RefSeq" id="WP_012610685.1">
    <property type="nucleotide sequence ID" value="NC_011768.1"/>
</dbReference>
<feature type="transmembrane region" description="Helical" evidence="1">
    <location>
        <begin position="85"/>
        <end position="106"/>
    </location>
</feature>
<dbReference type="PANTHER" id="PTHR40047:SF1">
    <property type="entry name" value="UPF0703 PROTEIN YCGQ"/>
    <property type="match status" value="1"/>
</dbReference>
<keyword evidence="4" id="KW-1185">Reference proteome</keyword>
<dbReference type="InterPro" id="IPR052955">
    <property type="entry name" value="UPF0703_membrane_permease"/>
</dbReference>
<gene>
    <name evidence="3" type="ordered locus">Dalk_1553</name>
</gene>
<dbReference type="AlphaFoldDB" id="B8FAF5"/>
<evidence type="ECO:0000313" key="3">
    <source>
        <dbReference type="EMBL" id="ACL03251.1"/>
    </source>
</evidence>
<dbReference type="InterPro" id="IPR048447">
    <property type="entry name" value="DUF1980_C"/>
</dbReference>
<accession>B8FAF5</accession>
<sequence length="257" mass="28744">MRSTIHILEKWFAARLLPWVLIAWVLAYGWLLEQDRYLAFLQPRFAGLMYMGLIIAGLFALAAVSAGRGKHARGSSHIQWIRAGFLLLPILFIIGAHNTGLGGYALSKRALGTSVPGKSLKQKIEQDDPSLWTMDIKDLPPVEQEEKPVILSKLLRNWEDYEGGEVLTEGMYYAPEDAPEGLGMVFRFYITCCAADAVPVGVFVKGKSLESLKNDQWVRVRGVCSKEDVMGRKLPTLTLLEAQILPAPDVSEQYLYF</sequence>
<dbReference type="Pfam" id="PF21537">
    <property type="entry name" value="DUF1980_C"/>
    <property type="match status" value="1"/>
</dbReference>
<reference evidence="3 4" key="1">
    <citation type="journal article" date="2012" name="Environ. Microbiol.">
        <title>The genome sequence of Desulfatibacillum alkenivorans AK-01: a blueprint for anaerobic alkane oxidation.</title>
        <authorList>
            <person name="Callaghan A.V."/>
            <person name="Morris B.E."/>
            <person name="Pereira I.A."/>
            <person name="McInerney M.J."/>
            <person name="Austin R.N."/>
            <person name="Groves J.T."/>
            <person name="Kukor J.J."/>
            <person name="Suflita J.M."/>
            <person name="Young L.Y."/>
            <person name="Zylstra G.J."/>
            <person name="Wawrik B."/>
        </authorList>
    </citation>
    <scope>NUCLEOTIDE SEQUENCE [LARGE SCALE GENOMIC DNA]</scope>
    <source>
        <strain evidence="3 4">AK-01</strain>
    </source>
</reference>
<keyword evidence="1" id="KW-0472">Membrane</keyword>
<dbReference type="Proteomes" id="UP000000739">
    <property type="component" value="Chromosome"/>
</dbReference>
<dbReference type="HOGENOM" id="CLU_1159623_0_0_7"/>
<evidence type="ECO:0000259" key="2">
    <source>
        <dbReference type="Pfam" id="PF21537"/>
    </source>
</evidence>
<keyword evidence="1" id="KW-1133">Transmembrane helix</keyword>
<feature type="domain" description="DUF1980" evidence="2">
    <location>
        <begin position="150"/>
        <end position="256"/>
    </location>
</feature>
<organism evidence="3 4">
    <name type="scientific">Desulfatibacillum aliphaticivorans</name>
    <dbReference type="NCBI Taxonomy" id="218208"/>
    <lineage>
        <taxon>Bacteria</taxon>
        <taxon>Pseudomonadati</taxon>
        <taxon>Thermodesulfobacteriota</taxon>
        <taxon>Desulfobacteria</taxon>
        <taxon>Desulfobacterales</taxon>
        <taxon>Desulfatibacillaceae</taxon>
        <taxon>Desulfatibacillum</taxon>
    </lineage>
</organism>
<dbReference type="EMBL" id="CP001322">
    <property type="protein sequence ID" value="ACL03251.1"/>
    <property type="molecule type" value="Genomic_DNA"/>
</dbReference>
<dbReference type="eggNOG" id="COG3689">
    <property type="taxonomic scope" value="Bacteria"/>
</dbReference>
<protein>
    <submittedName>
        <fullName evidence="3">Membrane protein-like protein</fullName>
    </submittedName>
</protein>
<evidence type="ECO:0000313" key="4">
    <source>
        <dbReference type="Proteomes" id="UP000000739"/>
    </source>
</evidence>
<dbReference type="NCBIfam" id="TIGR03943">
    <property type="entry name" value="TIGR03943 family putative permease subunit"/>
    <property type="match status" value="1"/>
</dbReference>
<dbReference type="KEGG" id="dal:Dalk_1553"/>
<dbReference type="PANTHER" id="PTHR40047">
    <property type="entry name" value="UPF0703 PROTEIN YCGQ"/>
    <property type="match status" value="1"/>
</dbReference>
<name>B8FAF5_DESAL</name>
<feature type="transmembrane region" description="Helical" evidence="1">
    <location>
        <begin position="44"/>
        <end position="64"/>
    </location>
</feature>